<keyword evidence="6 12" id="KW-0472">Membrane</keyword>
<name>A0A9W7L9S6_9STRA</name>
<evidence type="ECO:0000256" key="6">
    <source>
        <dbReference type="ARBA" id="ARBA00023136"/>
    </source>
</evidence>
<keyword evidence="10" id="KW-0407">Ion channel</keyword>
<keyword evidence="9" id="KW-1071">Ligand-gated ion channel</keyword>
<dbReference type="SUPFAM" id="SSF53850">
    <property type="entry name" value="Periplasmic binding protein-like II"/>
    <property type="match status" value="1"/>
</dbReference>
<evidence type="ECO:0000313" key="14">
    <source>
        <dbReference type="EMBL" id="GMI42903.1"/>
    </source>
</evidence>
<dbReference type="Gene3D" id="1.10.287.70">
    <property type="match status" value="1"/>
</dbReference>
<dbReference type="EMBL" id="BRYA01000184">
    <property type="protein sequence ID" value="GMI42903.1"/>
    <property type="molecule type" value="Genomic_DNA"/>
</dbReference>
<dbReference type="AlphaFoldDB" id="A0A9W7L9S6"/>
<evidence type="ECO:0000256" key="8">
    <source>
        <dbReference type="ARBA" id="ARBA00023180"/>
    </source>
</evidence>
<comment type="caution">
    <text evidence="14">The sequence shown here is derived from an EMBL/GenBank/DDBJ whole genome shotgun (WGS) entry which is preliminary data.</text>
</comment>
<keyword evidence="2" id="KW-0813">Transport</keyword>
<dbReference type="Proteomes" id="UP001165065">
    <property type="component" value="Unassembled WGS sequence"/>
</dbReference>
<evidence type="ECO:0000256" key="4">
    <source>
        <dbReference type="ARBA" id="ARBA00022989"/>
    </source>
</evidence>
<feature type="region of interest" description="Disordered" evidence="11">
    <location>
        <begin position="617"/>
        <end position="695"/>
    </location>
</feature>
<evidence type="ECO:0000256" key="5">
    <source>
        <dbReference type="ARBA" id="ARBA00023065"/>
    </source>
</evidence>
<feature type="compositionally biased region" description="Basic and acidic residues" evidence="11">
    <location>
        <begin position="617"/>
        <end position="642"/>
    </location>
</feature>
<evidence type="ECO:0000256" key="3">
    <source>
        <dbReference type="ARBA" id="ARBA00022692"/>
    </source>
</evidence>
<feature type="compositionally biased region" description="Basic and acidic residues" evidence="11">
    <location>
        <begin position="671"/>
        <end position="687"/>
    </location>
</feature>
<dbReference type="PANTHER" id="PTHR18966">
    <property type="entry name" value="IONOTROPIC GLUTAMATE RECEPTOR"/>
    <property type="match status" value="1"/>
</dbReference>
<evidence type="ECO:0000313" key="15">
    <source>
        <dbReference type="Proteomes" id="UP001165065"/>
    </source>
</evidence>
<sequence length="695" mass="78801">MYEDGNFLADSSQWTGLLVDQIDWIAKQAGFTYTLFPPSGLGDSCSNSTGLDSSLNWAGEYNCGSEDVWDGRTDAYWAPYYITPTRIEKNYFTVPFFSSVGLSIVLKESNMYVPESLEEVHAAIKKPMLPFTTNMWYGTFIVVIFSAIVMWAIEHTHRGGVRFLPPKSKYLVPKVLQNLNSDEGGFKSKPVSTRKNERGLFTLDSLTFAFFYFFERGTLTLSGHNVFEPVTVGGRLFNIVYCSFCCVWVATYTANLASILQSEQVHFSIKTIPDLIRNEKVACSLAGTAFDTFLAESFPHLSRHTVTGGYVGQQEALIAGHCDAIINAEPVTTYYSNNVGCQDNMHITGDGLKWGVSDMAVGVKFGDEGTAITNALNYWLLTLQSCSTTLKGSACYNGKNSEDLWKKHVETNYCEESFDPSASSMLGVDDFAAVFAAVVLVGVVAMAIEVFSHRKPLRDRLTGRKQDLLKFLRKHHLECFDEGEFMVDDFMRVFDEKKEDPEWLANLLTHVKSFYLHTDMASWKLVNMTENRIMKNYAVLLIDEMDDEMTENYYFISEVIRECQSTLRMMIERAITETSERTSMKALEALIRKRHTKVMKTSGGILRNIPLPQMRRESRDVVQDFKTHRRGSLEEPTRRRSEVTSGKQPNPLFNAKGRKDEDGGEEADEESWPRWTDRHTGSNEKGQRRFSQVQI</sequence>
<dbReference type="GO" id="GO:0016020">
    <property type="term" value="C:membrane"/>
    <property type="evidence" value="ECO:0007669"/>
    <property type="project" value="UniProtKB-SubCell"/>
</dbReference>
<evidence type="ECO:0000256" key="11">
    <source>
        <dbReference type="SAM" id="MobiDB-lite"/>
    </source>
</evidence>
<dbReference type="SUPFAM" id="SSF81324">
    <property type="entry name" value="Voltage-gated potassium channels"/>
    <property type="match status" value="1"/>
</dbReference>
<dbReference type="OrthoDB" id="44485at2759"/>
<evidence type="ECO:0000256" key="12">
    <source>
        <dbReference type="SAM" id="Phobius"/>
    </source>
</evidence>
<keyword evidence="7" id="KW-0675">Receptor</keyword>
<evidence type="ECO:0000256" key="10">
    <source>
        <dbReference type="ARBA" id="ARBA00023303"/>
    </source>
</evidence>
<protein>
    <recommendedName>
        <fullName evidence="13">Ionotropic glutamate receptor C-terminal domain-containing protein</fullName>
    </recommendedName>
</protein>
<keyword evidence="5" id="KW-0406">Ion transport</keyword>
<accession>A0A9W7L9S6</accession>
<keyword evidence="15" id="KW-1185">Reference proteome</keyword>
<dbReference type="Pfam" id="PF00060">
    <property type="entry name" value="Lig_chan"/>
    <property type="match status" value="1"/>
</dbReference>
<keyword evidence="8" id="KW-0325">Glycoprotein</keyword>
<evidence type="ECO:0000256" key="1">
    <source>
        <dbReference type="ARBA" id="ARBA00004141"/>
    </source>
</evidence>
<reference evidence="15" key="1">
    <citation type="journal article" date="2023" name="Commun. Biol.">
        <title>Genome analysis of Parmales, the sister group of diatoms, reveals the evolutionary specialization of diatoms from phago-mixotrophs to photoautotrophs.</title>
        <authorList>
            <person name="Ban H."/>
            <person name="Sato S."/>
            <person name="Yoshikawa S."/>
            <person name="Yamada K."/>
            <person name="Nakamura Y."/>
            <person name="Ichinomiya M."/>
            <person name="Sato N."/>
            <person name="Blanc-Mathieu R."/>
            <person name="Endo H."/>
            <person name="Kuwata A."/>
            <person name="Ogata H."/>
        </authorList>
    </citation>
    <scope>NUCLEOTIDE SEQUENCE [LARGE SCALE GENOMIC DNA]</scope>
</reference>
<feature type="domain" description="Ionotropic glutamate receptor C-terminal" evidence="13">
    <location>
        <begin position="133"/>
        <end position="439"/>
    </location>
</feature>
<evidence type="ECO:0000259" key="13">
    <source>
        <dbReference type="Pfam" id="PF00060"/>
    </source>
</evidence>
<dbReference type="GO" id="GO:0015276">
    <property type="term" value="F:ligand-gated monoatomic ion channel activity"/>
    <property type="evidence" value="ECO:0007669"/>
    <property type="project" value="InterPro"/>
</dbReference>
<organism evidence="14 15">
    <name type="scientific">Triparma columacea</name>
    <dbReference type="NCBI Taxonomy" id="722753"/>
    <lineage>
        <taxon>Eukaryota</taxon>
        <taxon>Sar</taxon>
        <taxon>Stramenopiles</taxon>
        <taxon>Ochrophyta</taxon>
        <taxon>Bolidophyceae</taxon>
        <taxon>Parmales</taxon>
        <taxon>Triparmaceae</taxon>
        <taxon>Triparma</taxon>
    </lineage>
</organism>
<comment type="subcellular location">
    <subcellularLocation>
        <location evidence="1">Membrane</location>
        <topology evidence="1">Multi-pass membrane protein</topology>
    </subcellularLocation>
</comment>
<keyword evidence="4 12" id="KW-1133">Transmembrane helix</keyword>
<evidence type="ECO:0000256" key="7">
    <source>
        <dbReference type="ARBA" id="ARBA00023170"/>
    </source>
</evidence>
<feature type="transmembrane region" description="Helical" evidence="12">
    <location>
        <begin position="431"/>
        <end position="451"/>
    </location>
</feature>
<gene>
    <name evidence="14" type="ORF">TrCOL_g10680</name>
</gene>
<dbReference type="InterPro" id="IPR015683">
    <property type="entry name" value="Ionotropic_Glu_rcpt"/>
</dbReference>
<evidence type="ECO:0000256" key="9">
    <source>
        <dbReference type="ARBA" id="ARBA00023286"/>
    </source>
</evidence>
<feature type="transmembrane region" description="Helical" evidence="12">
    <location>
        <begin position="135"/>
        <end position="153"/>
    </location>
</feature>
<dbReference type="InterPro" id="IPR001320">
    <property type="entry name" value="Iontro_rcpt_C"/>
</dbReference>
<evidence type="ECO:0000256" key="2">
    <source>
        <dbReference type="ARBA" id="ARBA00022448"/>
    </source>
</evidence>
<dbReference type="Gene3D" id="3.40.190.10">
    <property type="entry name" value="Periplasmic binding protein-like II"/>
    <property type="match status" value="1"/>
</dbReference>
<proteinExistence type="predicted"/>
<keyword evidence="3 12" id="KW-0812">Transmembrane</keyword>